<evidence type="ECO:0000256" key="2">
    <source>
        <dbReference type="ARBA" id="ARBA00022888"/>
    </source>
</evidence>
<dbReference type="CDD" id="cd01991">
    <property type="entry name" value="Asn_synthase_B_C"/>
    <property type="match status" value="1"/>
</dbReference>
<keyword evidence="3" id="KW-0315">Glutamine amidotransferase</keyword>
<evidence type="ECO:0000256" key="1">
    <source>
        <dbReference type="ARBA" id="ARBA00022605"/>
    </source>
</evidence>
<dbReference type="Gene3D" id="3.60.20.10">
    <property type="entry name" value="Glutamine Phosphoribosylpyrophosphate, subunit 1, domain 1"/>
    <property type="match status" value="1"/>
</dbReference>
<dbReference type="SUPFAM" id="SSF52402">
    <property type="entry name" value="Adenine nucleotide alpha hydrolases-like"/>
    <property type="match status" value="1"/>
</dbReference>
<dbReference type="InterPro" id="IPR051857">
    <property type="entry name" value="Asn_synthetase_domain"/>
</dbReference>
<evidence type="ECO:0000313" key="6">
    <source>
        <dbReference type="Proteomes" id="UP000053447"/>
    </source>
</evidence>
<sequence length="540" mass="62025">MCGIFLRISYIQSEIRDDYKEIIDLVNSRGPDGLRTIEIELKNIKLEISCSVLNLRGNKGAVLQPVINDCGDILCWNGEVWDGLEMAFSDNDTVQIMKAFSKPLADILEIISDIRGPYSFIYLDKKKEELWYGRDCLGRRSLLKHISEEVDDSFHFMLSSVSNGEPLWKEVPANGLYCVDLSQLFKNKFEEKKIPYVYDFDQSKGLCLKYPYPLINTSLEPIEYEKLDIYVNEFYHILKQALYVRTISIPLESVNQPRLAILYSGGLDSSVLARIIHEILPVDEPVDLLNVAFENSHVFSAQKKQNSENLNFGGAYDCPDRITGLNAYKELCEVTKNERLWRFIQINVPYSEVSYHKSTIVKLMHPNDTFMDLSISTAFYFASRGHGLLKSADNSLTTYNSVSKVLIRADEQLGGYLQYLKRYKNGGWPEVIDELSCNILRLSYRNLGRDDRIVSHHGKEIRYPYLDENVVKFLCKLPVRGKMDFSIQNGDKLLLRKLCQKLGLICTSKEKKRAIQFGSRSAKMETNISKKVSGYDKFEK</sequence>
<evidence type="ECO:0000259" key="4">
    <source>
        <dbReference type="Pfam" id="PF00733"/>
    </source>
</evidence>
<evidence type="ECO:0000256" key="3">
    <source>
        <dbReference type="ARBA" id="ARBA00022962"/>
    </source>
</evidence>
<evidence type="ECO:0000313" key="5">
    <source>
        <dbReference type="EMBL" id="KTW29523.1"/>
    </source>
</evidence>
<dbReference type="VEuPathDB" id="FungiDB:T551_02139"/>
<proteinExistence type="predicted"/>
<dbReference type="SUPFAM" id="SSF56235">
    <property type="entry name" value="N-terminal nucleophile aminohydrolases (Ntn hydrolases)"/>
    <property type="match status" value="1"/>
</dbReference>
<feature type="domain" description="Asparagine synthetase" evidence="4">
    <location>
        <begin position="416"/>
        <end position="501"/>
    </location>
</feature>
<comment type="caution">
    <text evidence="5">The sequence shown here is derived from an EMBL/GenBank/DDBJ whole genome shotgun (WGS) entry which is preliminary data.</text>
</comment>
<dbReference type="GeneID" id="28940657"/>
<keyword evidence="2" id="KW-0061">Asparagine biosynthesis</keyword>
<keyword evidence="6" id="KW-1185">Reference proteome</keyword>
<organism evidence="5 6">
    <name type="scientific">Pneumocystis jirovecii (strain RU7)</name>
    <name type="common">Human pneumocystis pneumonia agent</name>
    <dbReference type="NCBI Taxonomy" id="1408657"/>
    <lineage>
        <taxon>Eukaryota</taxon>
        <taxon>Fungi</taxon>
        <taxon>Dikarya</taxon>
        <taxon>Ascomycota</taxon>
        <taxon>Taphrinomycotina</taxon>
        <taxon>Pneumocystomycetes</taxon>
        <taxon>Pneumocystaceae</taxon>
        <taxon>Pneumocystis</taxon>
    </lineage>
</organism>
<dbReference type="PANTHER" id="PTHR45937:SF1">
    <property type="entry name" value="ASPARAGINE SYNTHETASE DOMAIN-CONTAINING PROTEIN 1"/>
    <property type="match status" value="1"/>
</dbReference>
<keyword evidence="1" id="KW-0028">Amino-acid biosynthesis</keyword>
<dbReference type="GO" id="GO:0004066">
    <property type="term" value="F:asparagine synthase (glutamine-hydrolyzing) activity"/>
    <property type="evidence" value="ECO:0007669"/>
    <property type="project" value="InterPro"/>
</dbReference>
<dbReference type="AlphaFoldDB" id="A0A0W4ZMD8"/>
<dbReference type="Proteomes" id="UP000053447">
    <property type="component" value="Unassembled WGS sequence"/>
</dbReference>
<reference evidence="6" key="1">
    <citation type="journal article" date="2016" name="Nat. Commun.">
        <title>Genome analysis of three Pneumocystis species reveals adaptation mechanisms to life exclusively in mammalian hosts.</title>
        <authorList>
            <person name="Ma L."/>
            <person name="Chen Z."/>
            <person name="Huang D.W."/>
            <person name="Kutty G."/>
            <person name="Ishihara M."/>
            <person name="Wang H."/>
            <person name="Abouelleil A."/>
            <person name="Bishop L."/>
            <person name="Davey E."/>
            <person name="Deng R."/>
            <person name="Deng X."/>
            <person name="Fan L."/>
            <person name="Fantoni G."/>
            <person name="Fitzgerald M."/>
            <person name="Gogineni E."/>
            <person name="Goldberg J.M."/>
            <person name="Handley G."/>
            <person name="Hu X."/>
            <person name="Huber C."/>
            <person name="Jiao X."/>
            <person name="Jones K."/>
            <person name="Levin J.Z."/>
            <person name="Liu Y."/>
            <person name="Macdonald P."/>
            <person name="Melnikov A."/>
            <person name="Raley C."/>
            <person name="Sassi M."/>
            <person name="Sherman B.T."/>
            <person name="Song X."/>
            <person name="Sykes S."/>
            <person name="Tran B."/>
            <person name="Walsh L."/>
            <person name="Xia Y."/>
            <person name="Yang J."/>
            <person name="Young S."/>
            <person name="Zeng Q."/>
            <person name="Zheng X."/>
            <person name="Stephens R."/>
            <person name="Nusbaum C."/>
            <person name="Birren B.W."/>
            <person name="Azadi P."/>
            <person name="Lempicki R.A."/>
            <person name="Cuomo C.A."/>
            <person name="Kovacs J.A."/>
        </authorList>
    </citation>
    <scope>NUCLEOTIDE SEQUENCE [LARGE SCALE GENOMIC DNA]</scope>
    <source>
        <strain evidence="6">RU7</strain>
    </source>
</reference>
<dbReference type="InterPro" id="IPR001962">
    <property type="entry name" value="Asn_synthase"/>
</dbReference>
<gene>
    <name evidence="5" type="ORF">T551_02139</name>
</gene>
<dbReference type="InterPro" id="IPR014729">
    <property type="entry name" value="Rossmann-like_a/b/a_fold"/>
</dbReference>
<accession>A0A0W4ZMD8</accession>
<dbReference type="RefSeq" id="XP_018229354.1">
    <property type="nucleotide sequence ID" value="XM_018374402.1"/>
</dbReference>
<dbReference type="EMBL" id="LFWA01000009">
    <property type="protein sequence ID" value="KTW29523.1"/>
    <property type="molecule type" value="Genomic_DNA"/>
</dbReference>
<dbReference type="GO" id="GO:0006529">
    <property type="term" value="P:asparagine biosynthetic process"/>
    <property type="evidence" value="ECO:0007669"/>
    <property type="project" value="UniProtKB-KW"/>
</dbReference>
<dbReference type="STRING" id="1408657.A0A0W4ZMD8"/>
<protein>
    <recommendedName>
        <fullName evidence="4">Asparagine synthetase domain-containing protein</fullName>
    </recommendedName>
</protein>
<dbReference type="OrthoDB" id="10252281at2759"/>
<dbReference type="Pfam" id="PF00733">
    <property type="entry name" value="Asn_synthase"/>
    <property type="match status" value="1"/>
</dbReference>
<dbReference type="InterPro" id="IPR029055">
    <property type="entry name" value="Ntn_hydrolases_N"/>
</dbReference>
<dbReference type="PANTHER" id="PTHR45937">
    <property type="entry name" value="ASPARAGINE SYNTHETASE DOMAIN-CONTAINING PROTEIN 1"/>
    <property type="match status" value="1"/>
</dbReference>
<name>A0A0W4ZMD8_PNEJ7</name>
<dbReference type="Gene3D" id="3.40.50.620">
    <property type="entry name" value="HUPs"/>
    <property type="match status" value="1"/>
</dbReference>